<sequence>MYACGAKLSGSLDVQAVALSFVPDVFLSSSSDLGLVNRLGDQSKRRTGDTVRGRRRRRRRHVVLVLGVFVLYFRVR</sequence>
<dbReference type="AlphaFoldDB" id="A0A166Q261"/>
<keyword evidence="3" id="KW-1185">Reference proteome</keyword>
<keyword evidence="1" id="KW-0812">Transmembrane</keyword>
<name>A0A166Q261_9AGAM</name>
<organism evidence="2 3">
    <name type="scientific">Athelia psychrophila</name>
    <dbReference type="NCBI Taxonomy" id="1759441"/>
    <lineage>
        <taxon>Eukaryota</taxon>
        <taxon>Fungi</taxon>
        <taxon>Dikarya</taxon>
        <taxon>Basidiomycota</taxon>
        <taxon>Agaricomycotina</taxon>
        <taxon>Agaricomycetes</taxon>
        <taxon>Agaricomycetidae</taxon>
        <taxon>Atheliales</taxon>
        <taxon>Atheliaceae</taxon>
        <taxon>Athelia</taxon>
    </lineage>
</organism>
<evidence type="ECO:0000256" key="1">
    <source>
        <dbReference type="SAM" id="Phobius"/>
    </source>
</evidence>
<protein>
    <submittedName>
        <fullName evidence="2">Uncharacterized protein</fullName>
    </submittedName>
</protein>
<evidence type="ECO:0000313" key="3">
    <source>
        <dbReference type="Proteomes" id="UP000076532"/>
    </source>
</evidence>
<dbReference type="Proteomes" id="UP000076532">
    <property type="component" value="Unassembled WGS sequence"/>
</dbReference>
<feature type="transmembrane region" description="Helical" evidence="1">
    <location>
        <begin position="59"/>
        <end position="75"/>
    </location>
</feature>
<evidence type="ECO:0000313" key="2">
    <source>
        <dbReference type="EMBL" id="KZP26678.1"/>
    </source>
</evidence>
<dbReference type="EMBL" id="KV417513">
    <property type="protein sequence ID" value="KZP26678.1"/>
    <property type="molecule type" value="Genomic_DNA"/>
</dbReference>
<gene>
    <name evidence="2" type="ORF">FIBSPDRAFT_342856</name>
</gene>
<keyword evidence="1" id="KW-1133">Transmembrane helix</keyword>
<keyword evidence="1" id="KW-0472">Membrane</keyword>
<reference evidence="2 3" key="1">
    <citation type="journal article" date="2016" name="Mol. Biol. Evol.">
        <title>Comparative Genomics of Early-Diverging Mushroom-Forming Fungi Provides Insights into the Origins of Lignocellulose Decay Capabilities.</title>
        <authorList>
            <person name="Nagy L.G."/>
            <person name="Riley R."/>
            <person name="Tritt A."/>
            <person name="Adam C."/>
            <person name="Daum C."/>
            <person name="Floudas D."/>
            <person name="Sun H."/>
            <person name="Yadav J.S."/>
            <person name="Pangilinan J."/>
            <person name="Larsson K.H."/>
            <person name="Matsuura K."/>
            <person name="Barry K."/>
            <person name="Labutti K."/>
            <person name="Kuo R."/>
            <person name="Ohm R.A."/>
            <person name="Bhattacharya S.S."/>
            <person name="Shirouzu T."/>
            <person name="Yoshinaga Y."/>
            <person name="Martin F.M."/>
            <person name="Grigoriev I.V."/>
            <person name="Hibbett D.S."/>
        </authorList>
    </citation>
    <scope>NUCLEOTIDE SEQUENCE [LARGE SCALE GENOMIC DNA]</scope>
    <source>
        <strain evidence="2 3">CBS 109695</strain>
    </source>
</reference>
<accession>A0A166Q261</accession>
<proteinExistence type="predicted"/>